<dbReference type="InterPro" id="IPR012132">
    <property type="entry name" value="GMC_OxRdtase"/>
</dbReference>
<reference evidence="3" key="1">
    <citation type="submission" date="2023-07" db="EMBL/GenBank/DDBJ databases">
        <title>Black Yeasts Isolated from many extreme environments.</title>
        <authorList>
            <person name="Coleine C."/>
            <person name="Stajich J.E."/>
            <person name="Selbmann L."/>
        </authorList>
    </citation>
    <scope>NUCLEOTIDE SEQUENCE</scope>
    <source>
        <strain evidence="3">CCFEE 5485</strain>
    </source>
</reference>
<dbReference type="Gene3D" id="3.50.50.60">
    <property type="entry name" value="FAD/NAD(P)-binding domain"/>
    <property type="match status" value="1"/>
</dbReference>
<proteinExistence type="inferred from homology"/>
<dbReference type="EMBL" id="JAUTXT010000008">
    <property type="protein sequence ID" value="KAK3676946.1"/>
    <property type="molecule type" value="Genomic_DNA"/>
</dbReference>
<dbReference type="SUPFAM" id="SSF51905">
    <property type="entry name" value="FAD/NAD(P)-binding domain"/>
    <property type="match status" value="1"/>
</dbReference>
<dbReference type="GO" id="GO:0016614">
    <property type="term" value="F:oxidoreductase activity, acting on CH-OH group of donors"/>
    <property type="evidence" value="ECO:0007669"/>
    <property type="project" value="InterPro"/>
</dbReference>
<evidence type="ECO:0000313" key="4">
    <source>
        <dbReference type="Proteomes" id="UP001274830"/>
    </source>
</evidence>
<name>A0AAE0WRY6_9PEZI</name>
<dbReference type="Proteomes" id="UP001274830">
    <property type="component" value="Unassembled WGS sequence"/>
</dbReference>
<accession>A0AAE0WRY6</accession>
<dbReference type="PANTHER" id="PTHR11552">
    <property type="entry name" value="GLUCOSE-METHANOL-CHOLINE GMC OXIDOREDUCTASE"/>
    <property type="match status" value="1"/>
</dbReference>
<dbReference type="AlphaFoldDB" id="A0AAE0WRY6"/>
<evidence type="ECO:0000313" key="3">
    <source>
        <dbReference type="EMBL" id="KAK3676946.1"/>
    </source>
</evidence>
<dbReference type="InterPro" id="IPR007867">
    <property type="entry name" value="GMC_OxRtase_C"/>
</dbReference>
<dbReference type="PANTHER" id="PTHR11552:SF213">
    <property type="entry name" value="DEHYDROGENASE, PUTATIVE-RELATED"/>
    <property type="match status" value="1"/>
</dbReference>
<dbReference type="Pfam" id="PF05199">
    <property type="entry name" value="GMC_oxred_C"/>
    <property type="match status" value="1"/>
</dbReference>
<gene>
    <name evidence="3" type="ORF">LTR78_003151</name>
</gene>
<dbReference type="GO" id="GO:0050660">
    <property type="term" value="F:flavin adenine dinucleotide binding"/>
    <property type="evidence" value="ECO:0007669"/>
    <property type="project" value="InterPro"/>
</dbReference>
<dbReference type="Gene3D" id="3.30.410.40">
    <property type="match status" value="1"/>
</dbReference>
<comment type="caution">
    <text evidence="3">The sequence shown here is derived from an EMBL/GenBank/DDBJ whole genome shotgun (WGS) entry which is preliminary data.</text>
</comment>
<dbReference type="InterPro" id="IPR036188">
    <property type="entry name" value="FAD/NAD-bd_sf"/>
</dbReference>
<organism evidence="3 4">
    <name type="scientific">Recurvomyces mirabilis</name>
    <dbReference type="NCBI Taxonomy" id="574656"/>
    <lineage>
        <taxon>Eukaryota</taxon>
        <taxon>Fungi</taxon>
        <taxon>Dikarya</taxon>
        <taxon>Ascomycota</taxon>
        <taxon>Pezizomycotina</taxon>
        <taxon>Dothideomycetes</taxon>
        <taxon>Dothideomycetidae</taxon>
        <taxon>Mycosphaerellales</taxon>
        <taxon>Teratosphaeriaceae</taxon>
        <taxon>Recurvomyces</taxon>
    </lineage>
</organism>
<evidence type="ECO:0000259" key="2">
    <source>
        <dbReference type="Pfam" id="PF05199"/>
    </source>
</evidence>
<feature type="domain" description="Glucose-methanol-choline oxidoreductase C-terminal" evidence="2">
    <location>
        <begin position="86"/>
        <end position="155"/>
    </location>
</feature>
<protein>
    <recommendedName>
        <fullName evidence="2">Glucose-methanol-choline oxidoreductase C-terminal domain-containing protein</fullName>
    </recommendedName>
</protein>
<keyword evidence="4" id="KW-1185">Reference proteome</keyword>
<evidence type="ECO:0000256" key="1">
    <source>
        <dbReference type="ARBA" id="ARBA00010790"/>
    </source>
</evidence>
<sequence>MPVHHGHACHPALSRQFSPLQGQIGEKPKLQASATYDYDSDMHLERDTQSEKAWQKPRPAYTAGDQWPRSRLSCVILRIPLTFLISSEADVKHFIKDEAWGHHASCSAPIGADDDVNAVLDTNFKVRGVQGLRVVDASAFAKIPGTFIALPTYMISEKAADVIIKGL</sequence>
<comment type="similarity">
    <text evidence="1">Belongs to the GMC oxidoreductase family.</text>
</comment>